<feature type="signal peptide" evidence="2">
    <location>
        <begin position="1"/>
        <end position="27"/>
    </location>
</feature>
<sequence>MRHLYLPALGFALAASLSFSSCSNASADSDESAEAEDSSPSSGYADGTYCAEVTYYYSPTGTNSTYTLLVDVEDNHLVKIHWPNGGWLDETHYNGPDIEDGDASFTSDVGADYTVRIQGEEGSCSTDSDATGEADVVQEHEDQLQANATEEARVQQEDEDHRRQVRQEEEEEEQRQAQQREEEQRRRDEAVTETEE</sequence>
<proteinExistence type="predicted"/>
<name>A0ABY4B6H8_9BACT</name>
<feature type="compositionally biased region" description="Basic and acidic residues" evidence="1">
    <location>
        <begin position="150"/>
        <end position="167"/>
    </location>
</feature>
<keyword evidence="4" id="KW-1185">Reference proteome</keyword>
<evidence type="ECO:0000313" key="4">
    <source>
        <dbReference type="Proteomes" id="UP000831390"/>
    </source>
</evidence>
<dbReference type="Proteomes" id="UP000831390">
    <property type="component" value="Chromosome"/>
</dbReference>
<feature type="region of interest" description="Disordered" evidence="1">
    <location>
        <begin position="143"/>
        <end position="196"/>
    </location>
</feature>
<evidence type="ECO:0000313" key="3">
    <source>
        <dbReference type="EMBL" id="UOE33301.1"/>
    </source>
</evidence>
<organism evidence="3 4">
    <name type="scientific">Hymenobacter monticola</name>
    <dbReference type="NCBI Taxonomy" id="1705399"/>
    <lineage>
        <taxon>Bacteria</taxon>
        <taxon>Pseudomonadati</taxon>
        <taxon>Bacteroidota</taxon>
        <taxon>Cytophagia</taxon>
        <taxon>Cytophagales</taxon>
        <taxon>Hymenobacteraceae</taxon>
        <taxon>Hymenobacter</taxon>
    </lineage>
</organism>
<reference evidence="3 4" key="1">
    <citation type="submission" date="2022-03" db="EMBL/GenBank/DDBJ databases">
        <title>Hymenobactersp. isolated from the air.</title>
        <authorList>
            <person name="Won M."/>
            <person name="Kwon S.-W."/>
        </authorList>
    </citation>
    <scope>NUCLEOTIDE SEQUENCE [LARGE SCALE GENOMIC DNA]</scope>
    <source>
        <strain evidence="3 4">KACC 22596</strain>
    </source>
</reference>
<keyword evidence="2" id="KW-0732">Signal</keyword>
<dbReference type="PROSITE" id="PS51257">
    <property type="entry name" value="PROKAR_LIPOPROTEIN"/>
    <property type="match status" value="1"/>
</dbReference>
<accession>A0ABY4B6H8</accession>
<evidence type="ECO:0000256" key="2">
    <source>
        <dbReference type="SAM" id="SignalP"/>
    </source>
</evidence>
<evidence type="ECO:0000256" key="1">
    <source>
        <dbReference type="SAM" id="MobiDB-lite"/>
    </source>
</evidence>
<dbReference type="RefSeq" id="WP_243512991.1">
    <property type="nucleotide sequence ID" value="NZ_CP094534.1"/>
</dbReference>
<feature type="chain" id="PRO_5046682164" evidence="2">
    <location>
        <begin position="28"/>
        <end position="196"/>
    </location>
</feature>
<protein>
    <submittedName>
        <fullName evidence="3">Uncharacterized protein</fullName>
    </submittedName>
</protein>
<feature type="compositionally biased region" description="Basic and acidic residues" evidence="1">
    <location>
        <begin position="174"/>
        <end position="190"/>
    </location>
</feature>
<dbReference type="EMBL" id="CP094534">
    <property type="protein sequence ID" value="UOE33301.1"/>
    <property type="molecule type" value="Genomic_DNA"/>
</dbReference>
<gene>
    <name evidence="3" type="ORF">MTP16_19515</name>
</gene>